<keyword evidence="8" id="KW-1185">Reference proteome</keyword>
<dbReference type="InterPro" id="IPR008758">
    <property type="entry name" value="Peptidase_S28"/>
</dbReference>
<dbReference type="PANTHER" id="PTHR11010:SF107">
    <property type="entry name" value="DIPEPTIDYL PEPTIDASE 2"/>
    <property type="match status" value="1"/>
</dbReference>
<sequence length="491" mass="55949">MTVNMATYTISIAVKIFFLFQVVTVIAYPFKEDYITQKLDHFNNQDLRYFKQRILIQDKWWGTSSSPVFFYTGNEGNIEQFWNNTGFVFDIAPKFNALVVFAEHRYYGKSLPFGPVDSFTSDNVGYLSINQVLADFALIITSVKRKLNIKAPVISFGGSYGGMLTAYLKLKYPGIIQGGIAASAPVLSIVNPTYRDRYFFQSVTKSFADEGCADKIRTTIKHITIKKDYAVISNKFNLCKPLTDEAGLNQFLGWIRNAFVTIAMVNYPYPASFLGNLPGFPVKKSCDIISKEFSVNPYDGLAQVVSMLYGDKQCHDIYKEYVACSDTSGCGVGNDGLAWDYQACTELLSPGGTNSKTDMFADMPFTMDDRKNYCSQRWNVTDWSTFNEIDFGMESINQTSNIIFSNGNLDPWHGGGVRIFYDIYRILLRFYRSFFCFLQVLYSIKDRLISLIVIGGAHHLDLRGQNPLDPPSVRQVRKMEEHYIEKWIREY</sequence>
<name>A0A7I8VS16_9ANNE</name>
<dbReference type="EMBL" id="CAJFCJ010000007">
    <property type="protein sequence ID" value="CAD5117388.1"/>
    <property type="molecule type" value="Genomic_DNA"/>
</dbReference>
<keyword evidence="6" id="KW-0472">Membrane</keyword>
<reference evidence="7 8" key="1">
    <citation type="submission" date="2020-08" db="EMBL/GenBank/DDBJ databases">
        <authorList>
            <person name="Hejnol A."/>
        </authorList>
    </citation>
    <scope>NUCLEOTIDE SEQUENCE [LARGE SCALE GENOMIC DNA]</scope>
</reference>
<dbReference type="Pfam" id="PF05577">
    <property type="entry name" value="Peptidase_S28"/>
    <property type="match status" value="1"/>
</dbReference>
<dbReference type="OrthoDB" id="2130629at2759"/>
<keyword evidence="4" id="KW-0378">Hydrolase</keyword>
<accession>A0A7I8VS16</accession>
<dbReference type="InterPro" id="IPR029058">
    <property type="entry name" value="AB_hydrolase_fold"/>
</dbReference>
<evidence type="ECO:0000256" key="2">
    <source>
        <dbReference type="ARBA" id="ARBA00022670"/>
    </source>
</evidence>
<dbReference type="InterPro" id="IPR042269">
    <property type="entry name" value="Ser_carbopepase_S28_SKS"/>
</dbReference>
<evidence type="ECO:0000256" key="6">
    <source>
        <dbReference type="SAM" id="Phobius"/>
    </source>
</evidence>
<evidence type="ECO:0000256" key="1">
    <source>
        <dbReference type="ARBA" id="ARBA00011079"/>
    </source>
</evidence>
<organism evidence="7 8">
    <name type="scientific">Dimorphilus gyrociliatus</name>
    <dbReference type="NCBI Taxonomy" id="2664684"/>
    <lineage>
        <taxon>Eukaryota</taxon>
        <taxon>Metazoa</taxon>
        <taxon>Spiralia</taxon>
        <taxon>Lophotrochozoa</taxon>
        <taxon>Annelida</taxon>
        <taxon>Polychaeta</taxon>
        <taxon>Polychaeta incertae sedis</taxon>
        <taxon>Dinophilidae</taxon>
        <taxon>Dimorphilus</taxon>
    </lineage>
</organism>
<dbReference type="PANTHER" id="PTHR11010">
    <property type="entry name" value="PROTEASE S28 PRO-X CARBOXYPEPTIDASE-RELATED"/>
    <property type="match status" value="1"/>
</dbReference>
<evidence type="ECO:0000313" key="7">
    <source>
        <dbReference type="EMBL" id="CAD5117388.1"/>
    </source>
</evidence>
<dbReference type="GO" id="GO:0008239">
    <property type="term" value="F:dipeptidyl-peptidase activity"/>
    <property type="evidence" value="ECO:0007669"/>
    <property type="project" value="TreeGrafter"/>
</dbReference>
<dbReference type="Gene3D" id="1.20.120.980">
    <property type="entry name" value="Serine carboxypeptidase S28, SKS domain"/>
    <property type="match status" value="1"/>
</dbReference>
<evidence type="ECO:0000256" key="5">
    <source>
        <dbReference type="ARBA" id="ARBA00023180"/>
    </source>
</evidence>
<comment type="caution">
    <text evidence="7">The sequence shown here is derived from an EMBL/GenBank/DDBJ whole genome shotgun (WGS) entry which is preliminary data.</text>
</comment>
<evidence type="ECO:0000313" key="8">
    <source>
        <dbReference type="Proteomes" id="UP000549394"/>
    </source>
</evidence>
<dbReference type="AlphaFoldDB" id="A0A7I8VS16"/>
<dbReference type="Proteomes" id="UP000549394">
    <property type="component" value="Unassembled WGS sequence"/>
</dbReference>
<dbReference type="Gene3D" id="3.40.50.1820">
    <property type="entry name" value="alpha/beta hydrolase"/>
    <property type="match status" value="1"/>
</dbReference>
<comment type="similarity">
    <text evidence="1">Belongs to the peptidase S28 family.</text>
</comment>
<keyword evidence="2" id="KW-0645">Protease</keyword>
<dbReference type="GO" id="GO:0070008">
    <property type="term" value="F:serine-type exopeptidase activity"/>
    <property type="evidence" value="ECO:0007669"/>
    <property type="project" value="InterPro"/>
</dbReference>
<gene>
    <name evidence="7" type="ORF">DGYR_LOCUS5920</name>
</gene>
<proteinExistence type="inferred from homology"/>
<feature type="transmembrane region" description="Helical" evidence="6">
    <location>
        <begin position="12"/>
        <end position="30"/>
    </location>
</feature>
<keyword evidence="5" id="KW-0325">Glycoprotein</keyword>
<dbReference type="GO" id="GO:0006508">
    <property type="term" value="P:proteolysis"/>
    <property type="evidence" value="ECO:0007669"/>
    <property type="project" value="UniProtKB-KW"/>
</dbReference>
<evidence type="ECO:0000256" key="3">
    <source>
        <dbReference type="ARBA" id="ARBA00022729"/>
    </source>
</evidence>
<keyword evidence="6" id="KW-1133">Transmembrane helix</keyword>
<dbReference type="SUPFAM" id="SSF53474">
    <property type="entry name" value="alpha/beta-Hydrolases"/>
    <property type="match status" value="2"/>
</dbReference>
<evidence type="ECO:0000256" key="4">
    <source>
        <dbReference type="ARBA" id="ARBA00022801"/>
    </source>
</evidence>
<keyword evidence="6" id="KW-0812">Transmembrane</keyword>
<keyword evidence="3" id="KW-0732">Signal</keyword>
<protein>
    <submittedName>
        <fullName evidence="7">DgyrCDS6163</fullName>
    </submittedName>
</protein>